<protein>
    <recommendedName>
        <fullName evidence="4">Superoxide dismutase</fullName>
    </recommendedName>
</protein>
<evidence type="ECO:0008006" key="4">
    <source>
        <dbReference type="Google" id="ProtNLM"/>
    </source>
</evidence>
<dbReference type="EMBL" id="LT607411">
    <property type="protein sequence ID" value="SCF25037.1"/>
    <property type="molecule type" value="Genomic_DNA"/>
</dbReference>
<dbReference type="Proteomes" id="UP000198242">
    <property type="component" value="Chromosome I"/>
</dbReference>
<dbReference type="AlphaFoldDB" id="A0A1C4YWN1"/>
<evidence type="ECO:0000313" key="3">
    <source>
        <dbReference type="Proteomes" id="UP000198242"/>
    </source>
</evidence>
<dbReference type="OrthoDB" id="504981at2"/>
<reference evidence="3" key="1">
    <citation type="submission" date="2016-06" db="EMBL/GenBank/DDBJ databases">
        <authorList>
            <person name="Varghese N."/>
            <person name="Submissions Spin"/>
        </authorList>
    </citation>
    <scope>NUCLEOTIDE SEQUENCE [LARGE SCALE GENOMIC DNA]</scope>
    <source>
        <strain evidence="3">DSM 43909</strain>
    </source>
</reference>
<dbReference type="RefSeq" id="WP_157744616.1">
    <property type="nucleotide sequence ID" value="NZ_LT607411.1"/>
</dbReference>
<accession>A0A1C4YWN1</accession>
<sequence>MRRRTMVAALAAAPFASLLTAAPAQAATLPEVIGLPDGFNPEGLALGRGTTFYVGSLADGAIYRGDLRTGEGGIFVPGRAGGQLVGLEVDARGRIWACGGEGGGAMVYDGRTGEKLAEYAFGGGFVNDAVATPKAVYFTDSPSDQLYVVPLRAGARLPDQSAVRAITLPGGLGEADAFNNGIETTMDGRLIIVQMLAGRLFTFDPQTGTAAQVDIGDASVLNGDGLVRRGRILHVCRNSDNIIAKFQLAPDVASAVLVDEITDARLAVPATIDLFGPYVYAVNARFDVEPTPTTAYTILRLNA</sequence>
<gene>
    <name evidence="2" type="ORF">GA0074695_4792</name>
</gene>
<dbReference type="Gene3D" id="2.120.10.30">
    <property type="entry name" value="TolB, C-terminal domain"/>
    <property type="match status" value="1"/>
</dbReference>
<dbReference type="InterPro" id="IPR011042">
    <property type="entry name" value="6-blade_b-propeller_TolB-like"/>
</dbReference>
<feature type="signal peptide" evidence="1">
    <location>
        <begin position="1"/>
        <end position="26"/>
    </location>
</feature>
<keyword evidence="1" id="KW-0732">Signal</keyword>
<feature type="chain" id="PRO_5008709652" description="Superoxide dismutase" evidence="1">
    <location>
        <begin position="27"/>
        <end position="303"/>
    </location>
</feature>
<evidence type="ECO:0000256" key="1">
    <source>
        <dbReference type="SAM" id="SignalP"/>
    </source>
</evidence>
<name>A0A1C4YWN1_MICVI</name>
<evidence type="ECO:0000313" key="2">
    <source>
        <dbReference type="EMBL" id="SCF25037.1"/>
    </source>
</evidence>
<proteinExistence type="predicted"/>
<dbReference type="SUPFAM" id="SSF63829">
    <property type="entry name" value="Calcium-dependent phosphotriesterase"/>
    <property type="match status" value="1"/>
</dbReference>
<keyword evidence="3" id="KW-1185">Reference proteome</keyword>
<organism evidence="2 3">
    <name type="scientific">Micromonospora viridifaciens</name>
    <dbReference type="NCBI Taxonomy" id="1881"/>
    <lineage>
        <taxon>Bacteria</taxon>
        <taxon>Bacillati</taxon>
        <taxon>Actinomycetota</taxon>
        <taxon>Actinomycetes</taxon>
        <taxon>Micromonosporales</taxon>
        <taxon>Micromonosporaceae</taxon>
        <taxon>Micromonospora</taxon>
    </lineage>
</organism>